<feature type="region of interest" description="Disordered" evidence="1">
    <location>
        <begin position="1"/>
        <end position="38"/>
    </location>
</feature>
<gene>
    <name evidence="2" type="ORF">SMRZ_LOCUS24380</name>
</gene>
<dbReference type="AlphaFoldDB" id="A0A183N7V5"/>
<organism evidence="2 3">
    <name type="scientific">Schistosoma margrebowiei</name>
    <dbReference type="NCBI Taxonomy" id="48269"/>
    <lineage>
        <taxon>Eukaryota</taxon>
        <taxon>Metazoa</taxon>
        <taxon>Spiralia</taxon>
        <taxon>Lophotrochozoa</taxon>
        <taxon>Platyhelminthes</taxon>
        <taxon>Trematoda</taxon>
        <taxon>Digenea</taxon>
        <taxon>Strigeidida</taxon>
        <taxon>Schistosomatoidea</taxon>
        <taxon>Schistosomatidae</taxon>
        <taxon>Schistosoma</taxon>
    </lineage>
</organism>
<dbReference type="EMBL" id="UZAI01020352">
    <property type="protein sequence ID" value="VDP51038.1"/>
    <property type="molecule type" value="Genomic_DNA"/>
</dbReference>
<sequence>MKSVDERFKNGKVPPEEPFHGDHWIHNQPPSSIPIIPPTSTSNSKLLFSASPSSVTIANDSSAQNTVLGLLKPRSTLHIGAFNVRTLCQIDQQASLAKTMESRTIDVCYVSETRIQDPSVVIDLTSPRQNREPTRYTLRVSGDPMASSRGLAGVLS</sequence>
<name>A0A183N7V5_9TREM</name>
<evidence type="ECO:0000256" key="1">
    <source>
        <dbReference type="SAM" id="MobiDB-lite"/>
    </source>
</evidence>
<keyword evidence="3" id="KW-1185">Reference proteome</keyword>
<dbReference type="Proteomes" id="UP000277204">
    <property type="component" value="Unassembled WGS sequence"/>
</dbReference>
<reference evidence="2 3" key="1">
    <citation type="submission" date="2018-11" db="EMBL/GenBank/DDBJ databases">
        <authorList>
            <consortium name="Pathogen Informatics"/>
        </authorList>
    </citation>
    <scope>NUCLEOTIDE SEQUENCE [LARGE SCALE GENOMIC DNA]</scope>
    <source>
        <strain evidence="2 3">Zambia</strain>
    </source>
</reference>
<proteinExistence type="predicted"/>
<evidence type="ECO:0000313" key="3">
    <source>
        <dbReference type="Proteomes" id="UP000277204"/>
    </source>
</evidence>
<feature type="compositionally biased region" description="Basic and acidic residues" evidence="1">
    <location>
        <begin position="1"/>
        <end position="25"/>
    </location>
</feature>
<protein>
    <submittedName>
        <fullName evidence="2">Uncharacterized protein</fullName>
    </submittedName>
</protein>
<accession>A0A183N7V5</accession>
<evidence type="ECO:0000313" key="2">
    <source>
        <dbReference type="EMBL" id="VDP51038.1"/>
    </source>
</evidence>